<accession>A0A4V3D0Z8</accession>
<dbReference type="OrthoDB" id="714053at2"/>
<protein>
    <submittedName>
        <fullName evidence="1">Uncharacterized protein</fullName>
    </submittedName>
</protein>
<dbReference type="AlphaFoldDB" id="A0A4V3D0Z8"/>
<evidence type="ECO:0000313" key="1">
    <source>
        <dbReference type="EMBL" id="TDQ08414.1"/>
    </source>
</evidence>
<dbReference type="Proteomes" id="UP000295620">
    <property type="component" value="Unassembled WGS sequence"/>
</dbReference>
<organism evidence="1 2">
    <name type="scientific">Pedobacter metabolipauper</name>
    <dbReference type="NCBI Taxonomy" id="425513"/>
    <lineage>
        <taxon>Bacteria</taxon>
        <taxon>Pseudomonadati</taxon>
        <taxon>Bacteroidota</taxon>
        <taxon>Sphingobacteriia</taxon>
        <taxon>Sphingobacteriales</taxon>
        <taxon>Sphingobacteriaceae</taxon>
        <taxon>Pedobacter</taxon>
    </lineage>
</organism>
<gene>
    <name evidence="1" type="ORF">ATK78_2927</name>
</gene>
<reference evidence="1 2" key="1">
    <citation type="submission" date="2019-03" db="EMBL/GenBank/DDBJ databases">
        <title>Genomic Encyclopedia of Archaeal and Bacterial Type Strains, Phase II (KMG-II): from individual species to whole genera.</title>
        <authorList>
            <person name="Goeker M."/>
        </authorList>
    </citation>
    <scope>NUCLEOTIDE SEQUENCE [LARGE SCALE GENOMIC DNA]</scope>
    <source>
        <strain evidence="1 2">DSM 19035</strain>
    </source>
</reference>
<dbReference type="EMBL" id="SNYC01000005">
    <property type="protein sequence ID" value="TDQ08414.1"/>
    <property type="molecule type" value="Genomic_DNA"/>
</dbReference>
<keyword evidence="2" id="KW-1185">Reference proteome</keyword>
<evidence type="ECO:0000313" key="2">
    <source>
        <dbReference type="Proteomes" id="UP000295620"/>
    </source>
</evidence>
<proteinExistence type="predicted"/>
<comment type="caution">
    <text evidence="1">The sequence shown here is derived from an EMBL/GenBank/DDBJ whole genome shotgun (WGS) entry which is preliminary data.</text>
</comment>
<dbReference type="RefSeq" id="WP_133576786.1">
    <property type="nucleotide sequence ID" value="NZ_SNYC01000005.1"/>
</dbReference>
<sequence>MLITLTKEECISAIKTWKEVKSDYSKIESIINPQLVFSFNREQIDWLSKLNKYKNFHTYIGVHRDELILILVPLDQSGTELKLSEYSTSSLIPLAIDLKLVEIEETTKIKTTVLSQDLKISSYTEEFKLPTENRPAVGEKTALQEIESWSNECHDWFYCECFDFLGKRIFNTFTVPFEDLGKPEEGIDQVICIFAFKISVLYKRQIPTLIFIALDDKQLGAQIIRSTDDNSYDWSQPCPPFCKEGNFDFLE</sequence>
<name>A0A4V3D0Z8_9SPHI</name>